<dbReference type="OrthoDB" id="9807890at2"/>
<proteinExistence type="predicted"/>
<organism evidence="2 3">
    <name type="scientific">Pseudooceanicola algae</name>
    <dbReference type="NCBI Taxonomy" id="1537215"/>
    <lineage>
        <taxon>Bacteria</taxon>
        <taxon>Pseudomonadati</taxon>
        <taxon>Pseudomonadota</taxon>
        <taxon>Alphaproteobacteria</taxon>
        <taxon>Rhodobacterales</taxon>
        <taxon>Paracoccaceae</taxon>
        <taxon>Pseudooceanicola</taxon>
    </lineage>
</organism>
<protein>
    <submittedName>
        <fullName evidence="2">Bis(5'-nucleosyl)-tetraphosphatase, symmetrical</fullName>
        <ecNumber evidence="2">3.6.1.41</ecNumber>
    </submittedName>
</protein>
<dbReference type="InterPro" id="IPR029052">
    <property type="entry name" value="Metallo-depent_PP-like"/>
</dbReference>
<dbReference type="GO" id="GO:0016791">
    <property type="term" value="F:phosphatase activity"/>
    <property type="evidence" value="ECO:0007669"/>
    <property type="project" value="TreeGrafter"/>
</dbReference>
<dbReference type="SUPFAM" id="SSF56300">
    <property type="entry name" value="Metallo-dependent phosphatases"/>
    <property type="match status" value="1"/>
</dbReference>
<name>A0A418SFY1_9RHOB</name>
<dbReference type="RefSeq" id="WP_119839223.1">
    <property type="nucleotide sequence ID" value="NZ_CP060436.1"/>
</dbReference>
<dbReference type="EMBL" id="CP060436">
    <property type="protein sequence ID" value="QPM91574.1"/>
    <property type="molecule type" value="Genomic_DNA"/>
</dbReference>
<dbReference type="GO" id="GO:0110154">
    <property type="term" value="P:RNA decapping"/>
    <property type="evidence" value="ECO:0007669"/>
    <property type="project" value="TreeGrafter"/>
</dbReference>
<dbReference type="EC" id="3.6.1.41" evidence="2"/>
<dbReference type="InterPro" id="IPR050126">
    <property type="entry name" value="Ap4A_hydrolase"/>
</dbReference>
<sequence length="261" mass="28520">MTIYAIGDIHGQTGMLDAALERIDRDGGETGPDGADEVIFLGDLVDRGPDAAGVIEKIASGIAQGKRWTAIRGNHDTMFRRFLRDGTLHDAAILSGNPWTHFRLGGVATLYSYGLDPDLDHEDLVAAAQKAVPQHHVEFLDTCPLWIERGGWLFVHAGIRPGVALEKQAEQDLIWIRDGFLTHAGDLPWTVVHGHTVMDDPVWAGNRVSLDTGAGAMPPRHLTVAAIEDDTVFILTDEGRQELLREAHPDARHAARQTRAS</sequence>
<reference evidence="2 3" key="1">
    <citation type="submission" date="2020-08" db="EMBL/GenBank/DDBJ databases">
        <title>Genome sequence of Rhodobacteraceae bacterium Lw-13e.</title>
        <authorList>
            <person name="Poehlein A."/>
            <person name="Wolter L."/>
            <person name="Daniel R."/>
            <person name="Brinkhoff T."/>
        </authorList>
    </citation>
    <scope>NUCLEOTIDE SEQUENCE [LARGE SCALE GENOMIC DNA]</scope>
    <source>
        <strain evidence="2 3">Lw-13e</strain>
    </source>
</reference>
<dbReference type="GO" id="GO:0005737">
    <property type="term" value="C:cytoplasm"/>
    <property type="evidence" value="ECO:0007669"/>
    <property type="project" value="TreeGrafter"/>
</dbReference>
<dbReference type="Pfam" id="PF00149">
    <property type="entry name" value="Metallophos"/>
    <property type="match status" value="1"/>
</dbReference>
<gene>
    <name evidence="2" type="primary">apaH</name>
    <name evidence="2" type="ORF">PSAL_028290</name>
</gene>
<dbReference type="InterPro" id="IPR004843">
    <property type="entry name" value="Calcineurin-like_PHP"/>
</dbReference>
<dbReference type="PANTHER" id="PTHR42850:SF4">
    <property type="entry name" value="ZINC-DEPENDENT ENDOPOLYPHOSPHATASE"/>
    <property type="match status" value="1"/>
</dbReference>
<dbReference type="GO" id="GO:0008803">
    <property type="term" value="F:bis(5'-nucleosyl)-tetraphosphatase (symmetrical) activity"/>
    <property type="evidence" value="ECO:0007669"/>
    <property type="project" value="UniProtKB-EC"/>
</dbReference>
<keyword evidence="2" id="KW-0378">Hydrolase</keyword>
<dbReference type="Gene3D" id="3.60.21.10">
    <property type="match status" value="1"/>
</dbReference>
<evidence type="ECO:0000313" key="3">
    <source>
        <dbReference type="Proteomes" id="UP000283786"/>
    </source>
</evidence>
<keyword evidence="3" id="KW-1185">Reference proteome</keyword>
<evidence type="ECO:0000259" key="1">
    <source>
        <dbReference type="Pfam" id="PF00149"/>
    </source>
</evidence>
<evidence type="ECO:0000313" key="2">
    <source>
        <dbReference type="EMBL" id="QPM91574.1"/>
    </source>
</evidence>
<dbReference type="AlphaFoldDB" id="A0A418SFY1"/>
<dbReference type="KEGG" id="palw:PSAL_028290"/>
<accession>A0A418SFY1</accession>
<feature type="domain" description="Calcineurin-like phosphoesterase" evidence="1">
    <location>
        <begin position="1"/>
        <end position="199"/>
    </location>
</feature>
<dbReference type="Proteomes" id="UP000283786">
    <property type="component" value="Chromosome"/>
</dbReference>
<dbReference type="PANTHER" id="PTHR42850">
    <property type="entry name" value="METALLOPHOSPHOESTERASE"/>
    <property type="match status" value="1"/>
</dbReference>